<gene>
    <name evidence="1" type="ORF">LX81_02595</name>
</gene>
<comment type="caution">
    <text evidence="1">The sequence shown here is derived from an EMBL/GenBank/DDBJ whole genome shotgun (WGS) entry which is preliminary data.</text>
</comment>
<dbReference type="AlphaFoldDB" id="A0A2W7NVN7"/>
<organism evidence="1 2">
    <name type="scientific">Palleronia aestuarii</name>
    <dbReference type="NCBI Taxonomy" id="568105"/>
    <lineage>
        <taxon>Bacteria</taxon>
        <taxon>Pseudomonadati</taxon>
        <taxon>Pseudomonadota</taxon>
        <taxon>Alphaproteobacteria</taxon>
        <taxon>Rhodobacterales</taxon>
        <taxon>Roseobacteraceae</taxon>
        <taxon>Palleronia</taxon>
    </lineage>
</organism>
<dbReference type="RefSeq" id="WP_111537719.1">
    <property type="nucleotide sequence ID" value="NZ_QKZL01000010.1"/>
</dbReference>
<evidence type="ECO:0000313" key="2">
    <source>
        <dbReference type="Proteomes" id="UP000248916"/>
    </source>
</evidence>
<dbReference type="EMBL" id="QKZL01000010">
    <property type="protein sequence ID" value="PZX15292.1"/>
    <property type="molecule type" value="Genomic_DNA"/>
</dbReference>
<dbReference type="Proteomes" id="UP000248916">
    <property type="component" value="Unassembled WGS sequence"/>
</dbReference>
<accession>A0A2W7NVN7</accession>
<sequence>MLDLPRQQQDKAVRRVSANIQAIAMGFDDGDLAMLYRTLVRILEEVWSAAPDIDESFGDLDRAQIRRDIAAFRGGAPLPGLKAGFVGLARLIPILGPRDLVRIGTLLELHADYTILSPAILSHEAWVARLRRAGRTIQSSARRLAEDPLADRTDLEAELAFLANVLLKLSS</sequence>
<reference evidence="1 2" key="1">
    <citation type="submission" date="2018-06" db="EMBL/GenBank/DDBJ databases">
        <title>Genomic Encyclopedia of Archaeal and Bacterial Type Strains, Phase II (KMG-II): from individual species to whole genera.</title>
        <authorList>
            <person name="Goeker M."/>
        </authorList>
    </citation>
    <scope>NUCLEOTIDE SEQUENCE [LARGE SCALE GENOMIC DNA]</scope>
    <source>
        <strain evidence="1 2">DSM 22009</strain>
    </source>
</reference>
<proteinExistence type="predicted"/>
<keyword evidence="2" id="KW-1185">Reference proteome</keyword>
<name>A0A2W7NVN7_9RHOB</name>
<protein>
    <submittedName>
        <fullName evidence="1">Uncharacterized protein</fullName>
    </submittedName>
</protein>
<evidence type="ECO:0000313" key="1">
    <source>
        <dbReference type="EMBL" id="PZX15292.1"/>
    </source>
</evidence>